<feature type="region of interest" description="Disordered" evidence="1">
    <location>
        <begin position="128"/>
        <end position="281"/>
    </location>
</feature>
<feature type="compositionally biased region" description="Polar residues" evidence="1">
    <location>
        <begin position="45"/>
        <end position="54"/>
    </location>
</feature>
<feature type="region of interest" description="Disordered" evidence="1">
    <location>
        <begin position="20"/>
        <end position="55"/>
    </location>
</feature>
<name>A0A0J9SY05_PLAV1</name>
<feature type="compositionally biased region" description="Basic and acidic residues" evidence="1">
    <location>
        <begin position="211"/>
        <end position="221"/>
    </location>
</feature>
<sequence length="281" mass="30302">MSDYPVSRLNDLPIGHLISRVRGEPPPSQNLHISGGTHSGIDGDTSAQGHNQPGDTYGKSLFCELSEALRNDSTQTNEKSNISICLKAEEEELQISMNETTVRQLSIQKDSSKRSIDLINLAKDLKAKSKGSVEMGKEKKGSKTVSTLRSSRKGRQQGKHQGTNLRVKAKGKRLAIGRGSDQVSGMGSVRGSGISRGSGHGKRSGDSNVVKAKEKVRKKDAASGGRTKLVAPPEVKRPSRRGKAEEPVGRKDPRKGVAKLDKRKVKKGAKKEVKKVVQKGV</sequence>
<evidence type="ECO:0000313" key="3">
    <source>
        <dbReference type="Proteomes" id="UP000053327"/>
    </source>
</evidence>
<feature type="compositionally biased region" description="Basic and acidic residues" evidence="1">
    <location>
        <begin position="234"/>
        <end position="260"/>
    </location>
</feature>
<proteinExistence type="predicted"/>
<dbReference type="Proteomes" id="UP000053327">
    <property type="component" value="Unassembled WGS sequence"/>
</dbReference>
<evidence type="ECO:0000256" key="1">
    <source>
        <dbReference type="SAM" id="MobiDB-lite"/>
    </source>
</evidence>
<dbReference type="AlphaFoldDB" id="A0A0J9SY05"/>
<organism evidence="2 3">
    <name type="scientific">Plasmodium vivax (strain Brazil I)</name>
    <dbReference type="NCBI Taxonomy" id="1033975"/>
    <lineage>
        <taxon>Eukaryota</taxon>
        <taxon>Sar</taxon>
        <taxon>Alveolata</taxon>
        <taxon>Apicomplexa</taxon>
        <taxon>Aconoidasida</taxon>
        <taxon>Haemosporida</taxon>
        <taxon>Plasmodiidae</taxon>
        <taxon>Plasmodium</taxon>
        <taxon>Plasmodium (Plasmodium)</taxon>
    </lineage>
</organism>
<gene>
    <name evidence="2" type="ORF">PVBG_03787</name>
</gene>
<evidence type="ECO:0000313" key="2">
    <source>
        <dbReference type="EMBL" id="KMZ87686.1"/>
    </source>
</evidence>
<accession>A0A0J9SY05</accession>
<feature type="compositionally biased region" description="Gly residues" evidence="1">
    <location>
        <begin position="188"/>
        <end position="198"/>
    </location>
</feature>
<dbReference type="EMBL" id="KQ234795">
    <property type="protein sequence ID" value="KMZ87686.1"/>
    <property type="molecule type" value="Genomic_DNA"/>
</dbReference>
<reference evidence="2 3" key="1">
    <citation type="submission" date="2011-08" db="EMBL/GenBank/DDBJ databases">
        <title>The Genome Sequence of Plasmodium vivax Brazil I.</title>
        <authorList>
            <consortium name="The Broad Institute Genome Sequencing Platform"/>
            <consortium name="The Broad Institute Genome Sequencing Center for Infectious Disease"/>
            <person name="Neafsey D."/>
            <person name="Carlton J."/>
            <person name="Barnwell J."/>
            <person name="Collins W."/>
            <person name="Escalante A."/>
            <person name="Mullikin J."/>
            <person name="Saul A."/>
            <person name="Guigo R."/>
            <person name="Camara F."/>
            <person name="Young S.K."/>
            <person name="Zeng Q."/>
            <person name="Gargeya S."/>
            <person name="Fitzgerald M."/>
            <person name="Haas B."/>
            <person name="Abouelleil A."/>
            <person name="Alvarado L."/>
            <person name="Arachchi H.M."/>
            <person name="Berlin A."/>
            <person name="Brown A."/>
            <person name="Chapman S.B."/>
            <person name="Chen Z."/>
            <person name="Dunbar C."/>
            <person name="Freedman E."/>
            <person name="Gearin G."/>
            <person name="Gellesch M."/>
            <person name="Goldberg J."/>
            <person name="Griggs A."/>
            <person name="Gujja S."/>
            <person name="Heiman D."/>
            <person name="Howarth C."/>
            <person name="Larson L."/>
            <person name="Lui A."/>
            <person name="MacDonald P.J.P."/>
            <person name="Montmayeur A."/>
            <person name="Murphy C."/>
            <person name="Neiman D."/>
            <person name="Pearson M."/>
            <person name="Priest M."/>
            <person name="Roberts A."/>
            <person name="Saif S."/>
            <person name="Shea T."/>
            <person name="Shenoy N."/>
            <person name="Sisk P."/>
            <person name="Stolte C."/>
            <person name="Sykes S."/>
            <person name="Wortman J."/>
            <person name="Nusbaum C."/>
            <person name="Birren B."/>
        </authorList>
    </citation>
    <scope>NUCLEOTIDE SEQUENCE [LARGE SCALE GENOMIC DNA]</scope>
    <source>
        <strain evidence="2 3">Brazil I</strain>
    </source>
</reference>
<feature type="non-terminal residue" evidence="2">
    <location>
        <position position="281"/>
    </location>
</feature>
<protein>
    <submittedName>
        <fullName evidence="2">Uncharacterized protein</fullName>
    </submittedName>
</protein>